<dbReference type="RefSeq" id="WP_314515554.1">
    <property type="nucleotide sequence ID" value="NZ_JASJOU010000011.1"/>
</dbReference>
<dbReference type="Proteomes" id="UP001232063">
    <property type="component" value="Unassembled WGS sequence"/>
</dbReference>
<evidence type="ECO:0000313" key="1">
    <source>
        <dbReference type="EMBL" id="MDJ1504355.1"/>
    </source>
</evidence>
<accession>A0AAE3RA75</accession>
<evidence type="ECO:0000313" key="2">
    <source>
        <dbReference type="Proteomes" id="UP001232063"/>
    </source>
</evidence>
<keyword evidence="2" id="KW-1185">Reference proteome</keyword>
<organism evidence="1 2">
    <name type="scientific">Xanthocytophaga agilis</name>
    <dbReference type="NCBI Taxonomy" id="3048010"/>
    <lineage>
        <taxon>Bacteria</taxon>
        <taxon>Pseudomonadati</taxon>
        <taxon>Bacteroidota</taxon>
        <taxon>Cytophagia</taxon>
        <taxon>Cytophagales</taxon>
        <taxon>Rhodocytophagaceae</taxon>
        <taxon>Xanthocytophaga</taxon>
    </lineage>
</organism>
<sequence>MAQTYKQVVHSDSLVFSTKLWKEDTLGKYGYRIKAIQKGKILNKIKDGTIEEVEILLGDPDFCCVDNQEPAYIAYVYCYDFFRFVNKSNYKYQPRRDCDAPLDVELGSRVVILFDKRTKKVFEISKAIAD</sequence>
<dbReference type="EMBL" id="JASJOU010000011">
    <property type="protein sequence ID" value="MDJ1504355.1"/>
    <property type="molecule type" value="Genomic_DNA"/>
</dbReference>
<name>A0AAE3RA75_9BACT</name>
<comment type="caution">
    <text evidence="1">The sequence shown here is derived from an EMBL/GenBank/DDBJ whole genome shotgun (WGS) entry which is preliminary data.</text>
</comment>
<proteinExistence type="predicted"/>
<gene>
    <name evidence="1" type="ORF">QNI22_27090</name>
</gene>
<reference evidence="1" key="1">
    <citation type="submission" date="2023-05" db="EMBL/GenBank/DDBJ databases">
        <authorList>
            <person name="Zhang X."/>
        </authorList>
    </citation>
    <scope>NUCLEOTIDE SEQUENCE</scope>
    <source>
        <strain evidence="1">BD1B2-1</strain>
    </source>
</reference>
<dbReference type="AlphaFoldDB" id="A0AAE3RA75"/>
<protein>
    <submittedName>
        <fullName evidence="1">Uncharacterized protein</fullName>
    </submittedName>
</protein>